<proteinExistence type="predicted"/>
<feature type="region of interest" description="Disordered" evidence="1">
    <location>
        <begin position="42"/>
        <end position="61"/>
    </location>
</feature>
<evidence type="ECO:0000313" key="3">
    <source>
        <dbReference type="Proteomes" id="UP001501294"/>
    </source>
</evidence>
<name>A0ABP8I234_9GAMM</name>
<comment type="caution">
    <text evidence="2">The sequence shown here is derived from an EMBL/GenBank/DDBJ whole genome shotgun (WGS) entry which is preliminary data.</text>
</comment>
<accession>A0ABP8I234</accession>
<evidence type="ECO:0000313" key="2">
    <source>
        <dbReference type="EMBL" id="GAA4349694.1"/>
    </source>
</evidence>
<organism evidence="2 3">
    <name type="scientific">Kangiella taiwanensis</name>
    <dbReference type="NCBI Taxonomy" id="1079179"/>
    <lineage>
        <taxon>Bacteria</taxon>
        <taxon>Pseudomonadati</taxon>
        <taxon>Pseudomonadota</taxon>
        <taxon>Gammaproteobacteria</taxon>
        <taxon>Kangiellales</taxon>
        <taxon>Kangiellaceae</taxon>
        <taxon>Kangiella</taxon>
    </lineage>
</organism>
<reference evidence="3" key="1">
    <citation type="journal article" date="2019" name="Int. J. Syst. Evol. Microbiol.">
        <title>The Global Catalogue of Microorganisms (GCM) 10K type strain sequencing project: providing services to taxonomists for standard genome sequencing and annotation.</title>
        <authorList>
            <consortium name="The Broad Institute Genomics Platform"/>
            <consortium name="The Broad Institute Genome Sequencing Center for Infectious Disease"/>
            <person name="Wu L."/>
            <person name="Ma J."/>
        </authorList>
    </citation>
    <scope>NUCLEOTIDE SEQUENCE [LARGE SCALE GENOMIC DNA]</scope>
    <source>
        <strain evidence="3">JCM 17727</strain>
    </source>
</reference>
<evidence type="ECO:0000256" key="1">
    <source>
        <dbReference type="SAM" id="MobiDB-lite"/>
    </source>
</evidence>
<sequence length="61" mass="6854">MSPDIKVTLYMNQVVTEVLDETVNDENTQEETQNTVKLDEFNDGRNHFLGKSTVPAPGQTD</sequence>
<keyword evidence="3" id="KW-1185">Reference proteome</keyword>
<protein>
    <submittedName>
        <fullName evidence="2">Uncharacterized protein</fullName>
    </submittedName>
</protein>
<dbReference type="Proteomes" id="UP001501294">
    <property type="component" value="Unassembled WGS sequence"/>
</dbReference>
<gene>
    <name evidence="2" type="ORF">GCM10023150_14430</name>
</gene>
<dbReference type="EMBL" id="BAABFU010000002">
    <property type="protein sequence ID" value="GAA4349694.1"/>
    <property type="molecule type" value="Genomic_DNA"/>
</dbReference>